<protein>
    <submittedName>
        <fullName evidence="1">Uncharacterized protein</fullName>
    </submittedName>
</protein>
<organism evidence="1">
    <name type="scientific">uncultured Pyrinomonadaceae bacterium</name>
    <dbReference type="NCBI Taxonomy" id="2283094"/>
    <lineage>
        <taxon>Bacteria</taxon>
        <taxon>Pseudomonadati</taxon>
        <taxon>Acidobacteriota</taxon>
        <taxon>Blastocatellia</taxon>
        <taxon>Blastocatellales</taxon>
        <taxon>Pyrinomonadaceae</taxon>
        <taxon>environmental samples</taxon>
    </lineage>
</organism>
<sequence length="43" mass="5062">MRTDINKEFTFCHHFFFGHCNFFLKSPASQTKKLTNPKICQPA</sequence>
<dbReference type="EMBL" id="CADCUR010000004">
    <property type="protein sequence ID" value="CAA9376464.1"/>
    <property type="molecule type" value="Genomic_DNA"/>
</dbReference>
<accession>A0A6J4N4R1</accession>
<dbReference type="AlphaFoldDB" id="A0A6J4N4R1"/>
<reference evidence="1" key="1">
    <citation type="submission" date="2020-02" db="EMBL/GenBank/DDBJ databases">
        <authorList>
            <person name="Meier V. D."/>
        </authorList>
    </citation>
    <scope>NUCLEOTIDE SEQUENCE</scope>
    <source>
        <strain evidence="1">AVDCRST_MAG74</strain>
    </source>
</reference>
<proteinExistence type="predicted"/>
<gene>
    <name evidence="1" type="ORF">AVDCRST_MAG74-14</name>
</gene>
<evidence type="ECO:0000313" key="1">
    <source>
        <dbReference type="EMBL" id="CAA9376464.1"/>
    </source>
</evidence>
<name>A0A6J4N4R1_9BACT</name>